<gene>
    <name evidence="1" type="ORF">HKBW3S42_00190</name>
</gene>
<dbReference type="InterPro" id="IPR014942">
    <property type="entry name" value="AbiEii"/>
</dbReference>
<sequence>MIRHEDIRDLVFAWGLREDVVEKDYVIGWVLWGIGSDPELSISWVFKGGTCLKKCFIETYRFSEDLDFTILPGGPIRPEEVNEIIGRILSRVAAESGIDFSVRAPRFRGRDAPLSTEGRIYFRGPRGATTPASIKLDLNGQEKVVRPSVLRKISHPFPDSLPPGDIRCYNQSAVHSRLCN</sequence>
<dbReference type="EMBL" id="BLSA01000012">
    <property type="protein sequence ID" value="GFP31884.1"/>
    <property type="molecule type" value="Genomic_DNA"/>
</dbReference>
<dbReference type="Pfam" id="PF08843">
    <property type="entry name" value="AbiEii"/>
    <property type="match status" value="1"/>
</dbReference>
<proteinExistence type="predicted"/>
<dbReference type="AlphaFoldDB" id="A0A6V8PJK1"/>
<evidence type="ECO:0000313" key="2">
    <source>
        <dbReference type="Proteomes" id="UP000568877"/>
    </source>
</evidence>
<protein>
    <recommendedName>
        <fullName evidence="3">Nucleotidyl transferase AbiEii toxin, Type IV TA system</fullName>
    </recommendedName>
</protein>
<evidence type="ECO:0000313" key="1">
    <source>
        <dbReference type="EMBL" id="GFP31884.1"/>
    </source>
</evidence>
<dbReference type="Gene3D" id="3.10.450.620">
    <property type="entry name" value="JHP933, nucleotidyltransferase-like core domain"/>
    <property type="match status" value="1"/>
</dbReference>
<organism evidence="1 2">
    <name type="scientific">Candidatus Hakubella thermalkaliphila</name>
    <dbReference type="NCBI Taxonomy" id="2754717"/>
    <lineage>
        <taxon>Bacteria</taxon>
        <taxon>Bacillati</taxon>
        <taxon>Actinomycetota</taxon>
        <taxon>Actinomycetota incertae sedis</taxon>
        <taxon>Candidatus Hakubellales</taxon>
        <taxon>Candidatus Hakubellaceae</taxon>
        <taxon>Candidatus Hakubella</taxon>
    </lineage>
</organism>
<name>A0A6V8PJK1_9ACTN</name>
<reference evidence="1 2" key="1">
    <citation type="journal article" date="2020" name="Front. Microbiol.">
        <title>Single-cell genomics of novel Actinobacteria with the Wood-Ljungdahl pathway discovered in a serpentinizing system.</title>
        <authorList>
            <person name="Merino N."/>
            <person name="Kawai M."/>
            <person name="Boyd E.S."/>
            <person name="Colman D.R."/>
            <person name="McGlynn S.E."/>
            <person name="Nealson K.H."/>
            <person name="Kurokawa K."/>
            <person name="Hongoh Y."/>
        </authorList>
    </citation>
    <scope>NUCLEOTIDE SEQUENCE [LARGE SCALE GENOMIC DNA]</scope>
    <source>
        <strain evidence="1 2">S42</strain>
    </source>
</reference>
<evidence type="ECO:0008006" key="3">
    <source>
        <dbReference type="Google" id="ProtNLM"/>
    </source>
</evidence>
<comment type="caution">
    <text evidence="1">The sequence shown here is derived from an EMBL/GenBank/DDBJ whole genome shotgun (WGS) entry which is preliminary data.</text>
</comment>
<dbReference type="Proteomes" id="UP000568877">
    <property type="component" value="Unassembled WGS sequence"/>
</dbReference>
<accession>A0A6V8PJK1</accession>